<protein>
    <submittedName>
        <fullName evidence="2">Uncharacterized protein</fullName>
    </submittedName>
</protein>
<reference evidence="2" key="2">
    <citation type="submission" date="2021-04" db="EMBL/GenBank/DDBJ databases">
        <authorList>
            <person name="Gilroy R."/>
        </authorList>
    </citation>
    <scope>NUCLEOTIDE SEQUENCE</scope>
    <source>
        <strain evidence="2">CHK160-9182</strain>
    </source>
</reference>
<accession>A0A9D1Q5Z2</accession>
<keyword evidence="1" id="KW-0812">Transmembrane</keyword>
<comment type="caution">
    <text evidence="2">The sequence shown here is derived from an EMBL/GenBank/DDBJ whole genome shotgun (WGS) entry which is preliminary data.</text>
</comment>
<evidence type="ECO:0000313" key="2">
    <source>
        <dbReference type="EMBL" id="HIW06056.1"/>
    </source>
</evidence>
<keyword evidence="1" id="KW-1133">Transmembrane helix</keyword>
<gene>
    <name evidence="2" type="ORF">H9889_01850</name>
</gene>
<name>A0A9D1Q5Z2_9GAMM</name>
<dbReference type="EMBL" id="DXHP01000042">
    <property type="protein sequence ID" value="HIW06056.1"/>
    <property type="molecule type" value="Genomic_DNA"/>
</dbReference>
<feature type="transmembrane region" description="Helical" evidence="1">
    <location>
        <begin position="7"/>
        <end position="24"/>
    </location>
</feature>
<proteinExistence type="predicted"/>
<keyword evidence="1" id="KW-0472">Membrane</keyword>
<evidence type="ECO:0000313" key="3">
    <source>
        <dbReference type="Proteomes" id="UP000823934"/>
    </source>
</evidence>
<dbReference type="AlphaFoldDB" id="A0A9D1Q5Z2"/>
<sequence length="162" mass="18356">MKKHKTTIVVIALVVILAIIGMVTEEEMQEDAVVPEVATIVDDRDPIVALIEDRAEDKTFGVIINDIRINHNLGSSAKPGDKIVLIYLTWDVSNPPEMTRKMLEINSARIVSALDVRPEVSEVVVFWEVPYHLEGNNSAKFNYFKKNGEFYEGDKWYAPVLR</sequence>
<evidence type="ECO:0000256" key="1">
    <source>
        <dbReference type="SAM" id="Phobius"/>
    </source>
</evidence>
<reference evidence="2" key="1">
    <citation type="journal article" date="2021" name="PeerJ">
        <title>Extensive microbial diversity within the chicken gut microbiome revealed by metagenomics and culture.</title>
        <authorList>
            <person name="Gilroy R."/>
            <person name="Ravi A."/>
            <person name="Getino M."/>
            <person name="Pursley I."/>
            <person name="Horton D.L."/>
            <person name="Alikhan N.F."/>
            <person name="Baker D."/>
            <person name="Gharbi K."/>
            <person name="Hall N."/>
            <person name="Watson M."/>
            <person name="Adriaenssens E.M."/>
            <person name="Foster-Nyarko E."/>
            <person name="Jarju S."/>
            <person name="Secka A."/>
            <person name="Antonio M."/>
            <person name="Oren A."/>
            <person name="Chaudhuri R.R."/>
            <person name="La Ragione R."/>
            <person name="Hildebrand F."/>
            <person name="Pallen M.J."/>
        </authorList>
    </citation>
    <scope>NUCLEOTIDE SEQUENCE</scope>
    <source>
        <strain evidence="2">CHK160-9182</strain>
    </source>
</reference>
<organism evidence="2 3">
    <name type="scientific">Candidatus Ignatzschineria merdigallinarum</name>
    <dbReference type="NCBI Taxonomy" id="2838621"/>
    <lineage>
        <taxon>Bacteria</taxon>
        <taxon>Pseudomonadati</taxon>
        <taxon>Pseudomonadota</taxon>
        <taxon>Gammaproteobacteria</taxon>
        <taxon>Cardiobacteriales</taxon>
        <taxon>Ignatzschineriaceae</taxon>
        <taxon>Ignatzschineria</taxon>
    </lineage>
</organism>
<dbReference type="Proteomes" id="UP000823934">
    <property type="component" value="Unassembled WGS sequence"/>
</dbReference>